<evidence type="ECO:0000256" key="4">
    <source>
        <dbReference type="ARBA" id="ARBA00022475"/>
    </source>
</evidence>
<evidence type="ECO:0000256" key="8">
    <source>
        <dbReference type="RuleBase" id="RU361233"/>
    </source>
</evidence>
<dbReference type="PANTHER" id="PTHR33573">
    <property type="entry name" value="CASP-LIKE PROTEIN 4A4"/>
    <property type="match status" value="1"/>
</dbReference>
<keyword evidence="6 8" id="KW-1133">Transmembrane helix</keyword>
<dbReference type="KEGG" id="nta:107790118"/>
<dbReference type="PaxDb" id="4097-A0A1S3ZT19"/>
<feature type="transmembrane region" description="Helical" evidence="8">
    <location>
        <begin position="170"/>
        <end position="194"/>
    </location>
</feature>
<evidence type="ECO:0000256" key="7">
    <source>
        <dbReference type="ARBA" id="ARBA00023136"/>
    </source>
</evidence>
<keyword evidence="7 8" id="KW-0472">Membrane</keyword>
<dbReference type="GeneID" id="107790118"/>
<evidence type="ECO:0000256" key="3">
    <source>
        <dbReference type="ARBA" id="ARBA00011489"/>
    </source>
</evidence>
<feature type="transmembrane region" description="Helical" evidence="8">
    <location>
        <begin position="138"/>
        <end position="158"/>
    </location>
</feature>
<evidence type="ECO:0000256" key="2">
    <source>
        <dbReference type="ARBA" id="ARBA00007651"/>
    </source>
</evidence>
<organism evidence="11 12">
    <name type="scientific">Nicotiana tabacum</name>
    <name type="common">Common tobacco</name>
    <dbReference type="NCBI Taxonomy" id="4097"/>
    <lineage>
        <taxon>Eukaryota</taxon>
        <taxon>Viridiplantae</taxon>
        <taxon>Streptophyta</taxon>
        <taxon>Embryophyta</taxon>
        <taxon>Tracheophyta</taxon>
        <taxon>Spermatophyta</taxon>
        <taxon>Magnoliopsida</taxon>
        <taxon>eudicotyledons</taxon>
        <taxon>Gunneridae</taxon>
        <taxon>Pentapetalae</taxon>
        <taxon>asterids</taxon>
        <taxon>lamiids</taxon>
        <taxon>Solanales</taxon>
        <taxon>Solanaceae</taxon>
        <taxon>Nicotianoideae</taxon>
        <taxon>Nicotianeae</taxon>
        <taxon>Nicotiana</taxon>
    </lineage>
</organism>
<name>A0A1S3ZT19_TOBAC</name>
<evidence type="ECO:0000313" key="11">
    <source>
        <dbReference type="Proteomes" id="UP000790787"/>
    </source>
</evidence>
<dbReference type="OrthoDB" id="1304553at2759"/>
<feature type="transmembrane region" description="Helical" evidence="8">
    <location>
        <begin position="96"/>
        <end position="118"/>
    </location>
</feature>
<keyword evidence="5 8" id="KW-0812">Transmembrane</keyword>
<comment type="subunit">
    <text evidence="3 8">Homodimer and heterodimers.</text>
</comment>
<dbReference type="AlphaFoldDB" id="A0A1S3ZT19"/>
<sequence length="205" mass="21814">MDQNQTSSTVIIDDQTQTPSTTTIDQNQTPAPAPAVSPVVGLSMSLVVSLVMRVLTFILLLISLIIIASASFDTFDIYGFPITVKSNDFYGYRYMISADVIGMAYTLLLAVLTISHLITSGSPIGSGLAYFEFYGDKVVSFILATGAAAGLGLSVDFNRFLDTGKDIQNFINMANAAASLLLLGSVCSTISSFISSLNLPRRSKA</sequence>
<evidence type="ECO:0000256" key="9">
    <source>
        <dbReference type="SAM" id="MobiDB-lite"/>
    </source>
</evidence>
<dbReference type="Pfam" id="PF04535">
    <property type="entry name" value="CASP_dom"/>
    <property type="match status" value="1"/>
</dbReference>
<comment type="subcellular location">
    <subcellularLocation>
        <location evidence="1 8">Cell membrane</location>
        <topology evidence="1 8">Multi-pass membrane protein</topology>
    </subcellularLocation>
</comment>
<keyword evidence="4 8" id="KW-1003">Cell membrane</keyword>
<feature type="transmembrane region" description="Helical" evidence="8">
    <location>
        <begin position="50"/>
        <end position="75"/>
    </location>
</feature>
<evidence type="ECO:0000256" key="1">
    <source>
        <dbReference type="ARBA" id="ARBA00004651"/>
    </source>
</evidence>
<accession>A0A1S3ZT19</accession>
<dbReference type="PANTHER" id="PTHR33573:SF41">
    <property type="entry name" value="CASP-LIKE PROTEIN"/>
    <property type="match status" value="1"/>
</dbReference>
<feature type="domain" description="Casparian strip membrane protein" evidence="10">
    <location>
        <begin position="47"/>
        <end position="187"/>
    </location>
</feature>
<protein>
    <recommendedName>
        <fullName evidence="8">CASP-like protein</fullName>
    </recommendedName>
</protein>
<evidence type="ECO:0000313" key="12">
    <source>
        <dbReference type="RefSeq" id="XP_016467512.1"/>
    </source>
</evidence>
<reference evidence="12" key="2">
    <citation type="submission" date="2025-08" db="UniProtKB">
        <authorList>
            <consortium name="RefSeq"/>
        </authorList>
    </citation>
    <scope>IDENTIFICATION</scope>
    <source>
        <tissue evidence="12">Leaf</tissue>
    </source>
</reference>
<dbReference type="Proteomes" id="UP000790787">
    <property type="component" value="Chromosome 13"/>
</dbReference>
<comment type="similarity">
    <text evidence="2 8">Belongs to the Casparian strip membrane proteins (CASP) family.</text>
</comment>
<dbReference type="OMA" id="YGFPITV"/>
<dbReference type="GO" id="GO:0005886">
    <property type="term" value="C:plasma membrane"/>
    <property type="evidence" value="ECO:0007669"/>
    <property type="project" value="UniProtKB-SubCell"/>
</dbReference>
<reference evidence="11" key="1">
    <citation type="journal article" date="2014" name="Nat. Commun.">
        <title>The tobacco genome sequence and its comparison with those of tomato and potato.</title>
        <authorList>
            <person name="Sierro N."/>
            <person name="Battey J.N."/>
            <person name="Ouadi S."/>
            <person name="Bakaher N."/>
            <person name="Bovet L."/>
            <person name="Willig A."/>
            <person name="Goepfert S."/>
            <person name="Peitsch M.C."/>
            <person name="Ivanov N.V."/>
        </authorList>
    </citation>
    <scope>NUCLEOTIDE SEQUENCE [LARGE SCALE GENOMIC DNA]</scope>
</reference>
<evidence type="ECO:0000256" key="5">
    <source>
        <dbReference type="ARBA" id="ARBA00022692"/>
    </source>
</evidence>
<dbReference type="RefSeq" id="XP_016467512.1">
    <property type="nucleotide sequence ID" value="XM_016612026.1"/>
</dbReference>
<evidence type="ECO:0000256" key="6">
    <source>
        <dbReference type="ARBA" id="ARBA00022989"/>
    </source>
</evidence>
<dbReference type="RefSeq" id="XP_016467512.1">
    <property type="nucleotide sequence ID" value="XM_016612026.2"/>
</dbReference>
<proteinExistence type="inferred from homology"/>
<gene>
    <name evidence="12" type="primary">LOC107790118</name>
</gene>
<feature type="compositionally biased region" description="Polar residues" evidence="9">
    <location>
        <begin position="1"/>
        <end position="29"/>
    </location>
</feature>
<keyword evidence="11" id="KW-1185">Reference proteome</keyword>
<feature type="region of interest" description="Disordered" evidence="9">
    <location>
        <begin position="1"/>
        <end position="30"/>
    </location>
</feature>
<dbReference type="InterPro" id="IPR006702">
    <property type="entry name" value="CASP_dom"/>
</dbReference>
<evidence type="ECO:0000259" key="10">
    <source>
        <dbReference type="Pfam" id="PF04535"/>
    </source>
</evidence>